<evidence type="ECO:0000259" key="1">
    <source>
        <dbReference type="Pfam" id="PF12680"/>
    </source>
</evidence>
<dbReference type="AlphaFoldDB" id="A0A2N5Y2Y2"/>
<reference evidence="3" key="1">
    <citation type="submission" date="2017-11" db="EMBL/GenBank/DDBJ databases">
        <title>The draft genome sequence of Chromatocurvus sp. F02.</title>
        <authorList>
            <person name="Du Z.-J."/>
            <person name="Chang Y.-Q."/>
        </authorList>
    </citation>
    <scope>NUCLEOTIDE SEQUENCE [LARGE SCALE GENOMIC DNA]</scope>
    <source>
        <strain evidence="3">F02</strain>
    </source>
</reference>
<accession>A0A2N5Y2Y2</accession>
<dbReference type="InterPro" id="IPR032710">
    <property type="entry name" value="NTF2-like_dom_sf"/>
</dbReference>
<dbReference type="Pfam" id="PF12680">
    <property type="entry name" value="SnoaL_2"/>
    <property type="match status" value="1"/>
</dbReference>
<comment type="caution">
    <text evidence="2">The sequence shown here is derived from an EMBL/GenBank/DDBJ whole genome shotgun (WGS) entry which is preliminary data.</text>
</comment>
<dbReference type="Proteomes" id="UP000234845">
    <property type="component" value="Unassembled WGS sequence"/>
</dbReference>
<name>A0A2N5Y2Y2_9GAMM</name>
<proteinExistence type="predicted"/>
<dbReference type="EMBL" id="PKLZ01000007">
    <property type="protein sequence ID" value="PLW82751.1"/>
    <property type="molecule type" value="Genomic_DNA"/>
</dbReference>
<dbReference type="Gene3D" id="3.10.450.50">
    <property type="match status" value="1"/>
</dbReference>
<protein>
    <recommendedName>
        <fullName evidence="1">SnoaL-like domain-containing protein</fullName>
    </recommendedName>
</protein>
<dbReference type="SUPFAM" id="SSF54427">
    <property type="entry name" value="NTF2-like"/>
    <property type="match status" value="1"/>
</dbReference>
<organism evidence="2 3">
    <name type="scientific">Kineobactrum sediminis</name>
    <dbReference type="NCBI Taxonomy" id="1905677"/>
    <lineage>
        <taxon>Bacteria</taxon>
        <taxon>Pseudomonadati</taxon>
        <taxon>Pseudomonadota</taxon>
        <taxon>Gammaproteobacteria</taxon>
        <taxon>Cellvibrionales</taxon>
        <taxon>Halieaceae</taxon>
        <taxon>Kineobactrum</taxon>
    </lineage>
</organism>
<feature type="domain" description="SnoaL-like" evidence="1">
    <location>
        <begin position="37"/>
        <end position="141"/>
    </location>
</feature>
<sequence>MVASMPLAAMLLTRVYASPPAKRVTTMTTETDNKARVRQFLHDLSIGNLEALVDAYSRDGCLETMGTTLISGTTDYAGLPAAISGVFGVFPSGINFTIRGMVAEGEKVAVEASSKGEHISGQTYSNDYHFLFEFDKGKLVKLTEYMDTEQVTDVLCGGQRQPYPL</sequence>
<gene>
    <name evidence="2" type="ORF">CWI75_09265</name>
</gene>
<evidence type="ECO:0000313" key="2">
    <source>
        <dbReference type="EMBL" id="PLW82751.1"/>
    </source>
</evidence>
<dbReference type="InterPro" id="IPR037401">
    <property type="entry name" value="SnoaL-like"/>
</dbReference>
<keyword evidence="3" id="KW-1185">Reference proteome</keyword>
<evidence type="ECO:0000313" key="3">
    <source>
        <dbReference type="Proteomes" id="UP000234845"/>
    </source>
</evidence>